<organism evidence="11 12">
    <name type="scientific">Purpureocillium lilacinum</name>
    <name type="common">Paecilomyces lilacinus</name>
    <dbReference type="NCBI Taxonomy" id="33203"/>
    <lineage>
        <taxon>Eukaryota</taxon>
        <taxon>Fungi</taxon>
        <taxon>Dikarya</taxon>
        <taxon>Ascomycota</taxon>
        <taxon>Pezizomycotina</taxon>
        <taxon>Sordariomycetes</taxon>
        <taxon>Hypocreomycetidae</taxon>
        <taxon>Hypocreales</taxon>
        <taxon>Ophiocordycipitaceae</taxon>
        <taxon>Purpureocillium</taxon>
    </lineage>
</organism>
<evidence type="ECO:0008006" key="13">
    <source>
        <dbReference type="Google" id="ProtNLM"/>
    </source>
</evidence>
<dbReference type="PANTHER" id="PTHR46300:SF7">
    <property type="entry name" value="P450, PUTATIVE (EUROFUNG)-RELATED"/>
    <property type="match status" value="1"/>
</dbReference>
<dbReference type="CDD" id="cd11065">
    <property type="entry name" value="CYP64-like"/>
    <property type="match status" value="1"/>
</dbReference>
<dbReference type="Pfam" id="PF00067">
    <property type="entry name" value="p450"/>
    <property type="match status" value="2"/>
</dbReference>
<dbReference type="InterPro" id="IPR001128">
    <property type="entry name" value="Cyt_P450"/>
</dbReference>
<dbReference type="GO" id="GO:0016705">
    <property type="term" value="F:oxidoreductase activity, acting on paired donors, with incorporation or reduction of molecular oxygen"/>
    <property type="evidence" value="ECO:0007669"/>
    <property type="project" value="InterPro"/>
</dbReference>
<keyword evidence="10" id="KW-0472">Membrane</keyword>
<keyword evidence="4 8" id="KW-0479">Metal-binding</keyword>
<proteinExistence type="inferred from homology"/>
<dbReference type="InterPro" id="IPR036396">
    <property type="entry name" value="Cyt_P450_sf"/>
</dbReference>
<dbReference type="PROSITE" id="PS00086">
    <property type="entry name" value="CYTOCHROME_P450"/>
    <property type="match status" value="1"/>
</dbReference>
<dbReference type="GO" id="GO:0004497">
    <property type="term" value="F:monooxygenase activity"/>
    <property type="evidence" value="ECO:0007669"/>
    <property type="project" value="UniProtKB-KW"/>
</dbReference>
<dbReference type="InterPro" id="IPR050364">
    <property type="entry name" value="Cytochrome_P450_fung"/>
</dbReference>
<evidence type="ECO:0000256" key="1">
    <source>
        <dbReference type="ARBA" id="ARBA00001971"/>
    </source>
</evidence>
<keyword evidence="10" id="KW-1133">Transmembrane helix</keyword>
<keyword evidence="5 9" id="KW-0560">Oxidoreductase</keyword>
<evidence type="ECO:0000256" key="3">
    <source>
        <dbReference type="ARBA" id="ARBA00022617"/>
    </source>
</evidence>
<evidence type="ECO:0000313" key="11">
    <source>
        <dbReference type="EMBL" id="PWI64892.1"/>
    </source>
</evidence>
<dbReference type="PANTHER" id="PTHR46300">
    <property type="entry name" value="P450, PUTATIVE (EUROFUNG)-RELATED-RELATED"/>
    <property type="match status" value="1"/>
</dbReference>
<dbReference type="InterPro" id="IPR002401">
    <property type="entry name" value="Cyt_P450_E_grp-I"/>
</dbReference>
<dbReference type="PRINTS" id="PR00463">
    <property type="entry name" value="EP450I"/>
</dbReference>
<keyword evidence="3 8" id="KW-0349">Heme</keyword>
<feature type="binding site" description="axial binding residue" evidence="8">
    <location>
        <position position="417"/>
    </location>
    <ligand>
        <name>heme</name>
        <dbReference type="ChEBI" id="CHEBI:30413"/>
    </ligand>
    <ligandPart>
        <name>Fe</name>
        <dbReference type="ChEBI" id="CHEBI:18248"/>
    </ligandPart>
</feature>
<dbReference type="EMBL" id="LCWV01000042">
    <property type="protein sequence ID" value="PWI64892.1"/>
    <property type="molecule type" value="Genomic_DNA"/>
</dbReference>
<comment type="caution">
    <text evidence="11">The sequence shown here is derived from an EMBL/GenBank/DDBJ whole genome shotgun (WGS) entry which is preliminary data.</text>
</comment>
<reference evidence="11 12" key="1">
    <citation type="journal article" date="2016" name="Front. Microbiol.">
        <title>Genome and transcriptome sequences reveal the specific parasitism of the nematophagous Purpureocillium lilacinum 36-1.</title>
        <authorList>
            <person name="Xie J."/>
            <person name="Li S."/>
            <person name="Mo C."/>
            <person name="Xiao X."/>
            <person name="Peng D."/>
            <person name="Wang G."/>
            <person name="Xiao Y."/>
        </authorList>
    </citation>
    <scope>NUCLEOTIDE SEQUENCE [LARGE SCALE GENOMIC DNA]</scope>
    <source>
        <strain evidence="11 12">36-1</strain>
    </source>
</reference>
<evidence type="ECO:0000313" key="12">
    <source>
        <dbReference type="Proteomes" id="UP000245956"/>
    </source>
</evidence>
<dbReference type="AlphaFoldDB" id="A0A2U3DRL8"/>
<keyword evidence="10" id="KW-0812">Transmembrane</keyword>
<evidence type="ECO:0000256" key="7">
    <source>
        <dbReference type="ARBA" id="ARBA00023033"/>
    </source>
</evidence>
<gene>
    <name evidence="11" type="ORF">PCL_08439</name>
</gene>
<evidence type="ECO:0000256" key="9">
    <source>
        <dbReference type="RuleBase" id="RU000461"/>
    </source>
</evidence>
<name>A0A2U3DRL8_PURLI</name>
<evidence type="ECO:0000256" key="8">
    <source>
        <dbReference type="PIRSR" id="PIRSR602401-1"/>
    </source>
</evidence>
<dbReference type="SUPFAM" id="SSF48264">
    <property type="entry name" value="Cytochrome P450"/>
    <property type="match status" value="1"/>
</dbReference>
<evidence type="ECO:0000256" key="2">
    <source>
        <dbReference type="ARBA" id="ARBA00010617"/>
    </source>
</evidence>
<dbReference type="Proteomes" id="UP000245956">
    <property type="component" value="Unassembled WGS sequence"/>
</dbReference>
<comment type="cofactor">
    <cofactor evidence="1 8">
        <name>heme</name>
        <dbReference type="ChEBI" id="CHEBI:30413"/>
    </cofactor>
</comment>
<dbReference type="GO" id="GO:0005506">
    <property type="term" value="F:iron ion binding"/>
    <property type="evidence" value="ECO:0007669"/>
    <property type="project" value="InterPro"/>
</dbReference>
<evidence type="ECO:0000256" key="6">
    <source>
        <dbReference type="ARBA" id="ARBA00023004"/>
    </source>
</evidence>
<accession>A0A2U3DRL8</accession>
<evidence type="ECO:0000256" key="5">
    <source>
        <dbReference type="ARBA" id="ARBA00023002"/>
    </source>
</evidence>
<dbReference type="GO" id="GO:0020037">
    <property type="term" value="F:heme binding"/>
    <property type="evidence" value="ECO:0007669"/>
    <property type="project" value="InterPro"/>
</dbReference>
<feature type="transmembrane region" description="Helical" evidence="10">
    <location>
        <begin position="6"/>
        <end position="23"/>
    </location>
</feature>
<comment type="similarity">
    <text evidence="2 9">Belongs to the cytochrome P450 family.</text>
</comment>
<evidence type="ECO:0000256" key="10">
    <source>
        <dbReference type="SAM" id="Phobius"/>
    </source>
</evidence>
<sequence length="505" mass="56448">MASSPWWYVIAILLFYVCYRFVFLHGRNRRRLPPGPKPLPIVGNMRDLPSPGAVEFQHWLKHKDDYGTISSVTVMGMTLIIIHDKDAAHELLDKQSSNTSGRPSMVFANELCGYGSIVICQSYTPTFRHSRKLLHKELGTKTSASRLSSTSAATVLKMAYGYTVEAAGLDPLVELTDRMMAEFSQAAAPMAWPVDIIPALRYLPESMPCFAFKKVARRWRRSILQSAYIPYRFVVRQMAAHASAESYVSRLIDEFSSSDGSGLSDKDEDAIVWTAASLYGAAADTAVITLTAFTAAMIMFPEVQRTAQEEIDRVVGSDRLPTLEDRDRLPYVDALVKESLRWWPIAPMGFPHLTTAAVAYRGMEIPKGAFLLPAVWWFLHDPRVYSEPSSFDPARFLSPRNEPDPANEAFGYGRRICPGRFFADSFLWLNIARSLACFQISNRLDASGKKIEVDVKPQAGVLSYATDFEFEVTSRSEEHTCLIRRFEAENPLGVGDAALLGDEIA</sequence>
<protein>
    <recommendedName>
        <fullName evidence="13">OrdA</fullName>
    </recommendedName>
</protein>
<dbReference type="InterPro" id="IPR017972">
    <property type="entry name" value="Cyt_P450_CS"/>
</dbReference>
<keyword evidence="6 8" id="KW-0408">Iron</keyword>
<dbReference type="Gene3D" id="1.10.630.10">
    <property type="entry name" value="Cytochrome P450"/>
    <property type="match status" value="1"/>
</dbReference>
<evidence type="ECO:0000256" key="4">
    <source>
        <dbReference type="ARBA" id="ARBA00022723"/>
    </source>
</evidence>
<keyword evidence="7 9" id="KW-0503">Monooxygenase</keyword>